<comment type="caution">
    <text evidence="2">The sequence shown here is derived from an EMBL/GenBank/DDBJ whole genome shotgun (WGS) entry which is preliminary data.</text>
</comment>
<name>A0A852X006_9MICO</name>
<dbReference type="AlphaFoldDB" id="A0A852X006"/>
<feature type="transmembrane region" description="Helical" evidence="1">
    <location>
        <begin position="37"/>
        <end position="58"/>
    </location>
</feature>
<sequence>MPAPRSKPLLAWEPLPYLVVFVLLLLTGVVRPEGPPWLLWPFLAILAAAVAWLIVGLVRGSRRSNPDQWGDLTSLDGLELVDAERVERGVRAVAPVVDEHRHQPAIELARLHGGPEQHAVLVPRASRWLSRRYRIGVQLVGGDRPRHAGFLSPAADDRWRELLDGLRERGRYARVPALITGDSRPYRVELDLSGLERLGAAPVE</sequence>
<organism evidence="2 3">
    <name type="scientific">Agromyces hippuratus</name>
    <dbReference type="NCBI Taxonomy" id="286438"/>
    <lineage>
        <taxon>Bacteria</taxon>
        <taxon>Bacillati</taxon>
        <taxon>Actinomycetota</taxon>
        <taxon>Actinomycetes</taxon>
        <taxon>Micrococcales</taxon>
        <taxon>Microbacteriaceae</taxon>
        <taxon>Agromyces</taxon>
    </lineage>
</organism>
<dbReference type="RefSeq" id="WP_179549775.1">
    <property type="nucleotide sequence ID" value="NZ_JACCFI010000001.1"/>
</dbReference>
<evidence type="ECO:0000313" key="3">
    <source>
        <dbReference type="Proteomes" id="UP000549066"/>
    </source>
</evidence>
<keyword evidence="1" id="KW-0472">Membrane</keyword>
<evidence type="ECO:0000256" key="1">
    <source>
        <dbReference type="SAM" id="Phobius"/>
    </source>
</evidence>
<keyword evidence="3" id="KW-1185">Reference proteome</keyword>
<protein>
    <submittedName>
        <fullName evidence="2">Uncharacterized protein</fullName>
    </submittedName>
</protein>
<accession>A0A852X006</accession>
<keyword evidence="1" id="KW-1133">Transmembrane helix</keyword>
<feature type="transmembrane region" description="Helical" evidence="1">
    <location>
        <begin position="12"/>
        <end position="31"/>
    </location>
</feature>
<dbReference type="Proteomes" id="UP000549066">
    <property type="component" value="Unassembled WGS sequence"/>
</dbReference>
<evidence type="ECO:0000313" key="2">
    <source>
        <dbReference type="EMBL" id="NYG19501.1"/>
    </source>
</evidence>
<proteinExistence type="predicted"/>
<gene>
    <name evidence="2" type="ORF">BJY17_000248</name>
</gene>
<reference evidence="2 3" key="1">
    <citation type="submission" date="2020-07" db="EMBL/GenBank/DDBJ databases">
        <title>Sequencing the genomes of 1000 actinobacteria strains.</title>
        <authorList>
            <person name="Klenk H.-P."/>
        </authorList>
    </citation>
    <scope>NUCLEOTIDE SEQUENCE [LARGE SCALE GENOMIC DNA]</scope>
    <source>
        <strain evidence="2 3">DSM 8598</strain>
    </source>
</reference>
<keyword evidence="1" id="KW-0812">Transmembrane</keyword>
<dbReference type="EMBL" id="JACCFI010000001">
    <property type="protein sequence ID" value="NYG19501.1"/>
    <property type="molecule type" value="Genomic_DNA"/>
</dbReference>